<dbReference type="EMBL" id="ML014432">
    <property type="protein sequence ID" value="RKO98446.1"/>
    <property type="molecule type" value="Genomic_DNA"/>
</dbReference>
<dbReference type="EMBL" id="ML014432">
    <property type="protein sequence ID" value="RKO98450.1"/>
    <property type="molecule type" value="Genomic_DNA"/>
</dbReference>
<feature type="compositionally biased region" description="Acidic residues" evidence="1">
    <location>
        <begin position="68"/>
        <end position="84"/>
    </location>
</feature>
<reference evidence="4" key="1">
    <citation type="journal article" date="2018" name="Nat. Microbiol.">
        <title>Leveraging single-cell genomics to expand the fungal tree of life.</title>
        <authorList>
            <person name="Ahrendt S.R."/>
            <person name="Quandt C.A."/>
            <person name="Ciobanu D."/>
            <person name="Clum A."/>
            <person name="Salamov A."/>
            <person name="Andreopoulos B."/>
            <person name="Cheng J.F."/>
            <person name="Woyke T."/>
            <person name="Pelin A."/>
            <person name="Henrissat B."/>
            <person name="Reynolds N.K."/>
            <person name="Benny G.L."/>
            <person name="Smith M.E."/>
            <person name="James T.Y."/>
            <person name="Grigoriev I.V."/>
        </authorList>
    </citation>
    <scope>NUCLEOTIDE SEQUENCE [LARGE SCALE GENOMIC DNA]</scope>
    <source>
        <strain evidence="4">ATCC 52028</strain>
    </source>
</reference>
<name>A0A4P9X283_9FUNG</name>
<accession>A0A4P9X283</accession>
<proteinExistence type="predicted"/>
<organism evidence="3 4">
    <name type="scientific">Caulochytrium protostelioides</name>
    <dbReference type="NCBI Taxonomy" id="1555241"/>
    <lineage>
        <taxon>Eukaryota</taxon>
        <taxon>Fungi</taxon>
        <taxon>Fungi incertae sedis</taxon>
        <taxon>Chytridiomycota</taxon>
        <taxon>Chytridiomycota incertae sedis</taxon>
        <taxon>Chytridiomycetes</taxon>
        <taxon>Caulochytriales</taxon>
        <taxon>Caulochytriaceae</taxon>
        <taxon>Caulochytrium</taxon>
    </lineage>
</organism>
<feature type="compositionally biased region" description="Polar residues" evidence="1">
    <location>
        <begin position="31"/>
        <end position="58"/>
    </location>
</feature>
<sequence length="145" mass="14963">DSSDSSDCEMLDDDEKTDNRDQCQGDCLHVCSQQATSNDDAVNAASRRSQNVDPNTMASDSDSSSDSSDSDTSDSDTSDSDTSDSDSGAPAVNPDVDSSDDELSDGNAKCTYAADSAFAGRTCQSCSSAQSIADDSSSNSSSDEE</sequence>
<evidence type="ECO:0000313" key="2">
    <source>
        <dbReference type="EMBL" id="RKO98446.1"/>
    </source>
</evidence>
<protein>
    <submittedName>
        <fullName evidence="3">Uncharacterized protein</fullName>
    </submittedName>
</protein>
<feature type="non-terminal residue" evidence="3">
    <location>
        <position position="1"/>
    </location>
</feature>
<dbReference type="AlphaFoldDB" id="A0A4P9X283"/>
<gene>
    <name evidence="2" type="ORF">CXG81DRAFT_21316</name>
    <name evidence="3" type="ORF">CXG81DRAFT_21319</name>
</gene>
<evidence type="ECO:0000256" key="1">
    <source>
        <dbReference type="SAM" id="MobiDB-lite"/>
    </source>
</evidence>
<reference evidence="3" key="2">
    <citation type="submission" date="2018-04" db="EMBL/GenBank/DDBJ databases">
        <title>Leveraging single-cell genomics to expand the Fungal Tree of Life.</title>
        <authorList>
            <consortium name="DOE Joint Genome Institute"/>
            <person name="Ahrendt S.R."/>
            <person name="Quandt C.A."/>
            <person name="Ciobanu D."/>
            <person name="Clum A."/>
            <person name="Salamov A."/>
            <person name="Andreopoulos B."/>
            <person name="Cheng J.-F."/>
            <person name="Woyke T."/>
            <person name="Pelin A."/>
            <person name="Henrissat B."/>
            <person name="Benny G.L."/>
            <person name="Smith M.E."/>
            <person name="James T.Y."/>
            <person name="Grigoriev I.V."/>
        </authorList>
    </citation>
    <scope>NUCLEOTIDE SEQUENCE</scope>
    <source>
        <strain evidence="3">ATCC 52028</strain>
    </source>
</reference>
<dbReference type="Proteomes" id="UP000274922">
    <property type="component" value="Unassembled WGS sequence"/>
</dbReference>
<evidence type="ECO:0000313" key="4">
    <source>
        <dbReference type="Proteomes" id="UP000274922"/>
    </source>
</evidence>
<feature type="compositionally biased region" description="Acidic residues" evidence="1">
    <location>
        <begin position="1"/>
        <end position="16"/>
    </location>
</feature>
<evidence type="ECO:0000313" key="3">
    <source>
        <dbReference type="EMBL" id="RKO98450.1"/>
    </source>
</evidence>
<feature type="region of interest" description="Disordered" evidence="1">
    <location>
        <begin position="1"/>
        <end position="107"/>
    </location>
</feature>
<keyword evidence="4" id="KW-1185">Reference proteome</keyword>